<name>A0A8C4MKP8_EQUAS</name>
<evidence type="ECO:0000313" key="1">
    <source>
        <dbReference type="Ensembl" id="ENSEASP00005027470.1"/>
    </source>
</evidence>
<dbReference type="InterPro" id="IPR036291">
    <property type="entry name" value="NAD(P)-bd_dom_sf"/>
</dbReference>
<dbReference type="Pfam" id="PF00106">
    <property type="entry name" value="adh_short"/>
    <property type="match status" value="1"/>
</dbReference>
<accession>A0A8C4MKP8</accession>
<protein>
    <submittedName>
        <fullName evidence="1">Uncharacterized protein</fullName>
    </submittedName>
</protein>
<dbReference type="InterPro" id="IPR002347">
    <property type="entry name" value="SDR_fam"/>
</dbReference>
<organism evidence="1">
    <name type="scientific">Equus asinus asinus</name>
    <dbReference type="NCBI Taxonomy" id="83772"/>
    <lineage>
        <taxon>Eukaryota</taxon>
        <taxon>Metazoa</taxon>
        <taxon>Chordata</taxon>
        <taxon>Craniata</taxon>
        <taxon>Vertebrata</taxon>
        <taxon>Euteleostomi</taxon>
        <taxon>Mammalia</taxon>
        <taxon>Eutheria</taxon>
        <taxon>Laurasiatheria</taxon>
        <taxon>Perissodactyla</taxon>
        <taxon>Equidae</taxon>
        <taxon>Equus</taxon>
    </lineage>
</organism>
<reference evidence="1" key="1">
    <citation type="submission" date="2023-03" db="UniProtKB">
        <authorList>
            <consortium name="Ensembl"/>
        </authorList>
    </citation>
    <scope>IDENTIFICATION</scope>
</reference>
<dbReference type="Gene3D" id="3.40.50.720">
    <property type="entry name" value="NAD(P)-binding Rossmann-like Domain"/>
    <property type="match status" value="1"/>
</dbReference>
<sequence>VPVWPFFSPQPDRVAIVTGGTDGIGYSTAKYLARLGMHVIIGDGFSTSTLSVSSSPLLIRTPVLLHQDPPS</sequence>
<proteinExistence type="predicted"/>
<dbReference type="SUPFAM" id="SSF51735">
    <property type="entry name" value="NAD(P)-binding Rossmann-fold domains"/>
    <property type="match status" value="1"/>
</dbReference>
<dbReference type="AlphaFoldDB" id="A0A8C4MKP8"/>
<dbReference type="Ensembl" id="ENSEAST00005029829.1">
    <property type="protein sequence ID" value="ENSEASP00005027470.1"/>
    <property type="gene ID" value="ENSEASG00005018701.1"/>
</dbReference>